<reference evidence="9" key="1">
    <citation type="submission" date="2024-02" db="UniProtKB">
        <authorList>
            <consortium name="WormBaseParasite"/>
        </authorList>
    </citation>
    <scope>IDENTIFICATION</scope>
</reference>
<keyword evidence="8" id="KW-1185">Reference proteome</keyword>
<evidence type="ECO:0000256" key="2">
    <source>
        <dbReference type="ARBA" id="ARBA00022692"/>
    </source>
</evidence>
<feature type="transmembrane region" description="Helical" evidence="7">
    <location>
        <begin position="165"/>
        <end position="184"/>
    </location>
</feature>
<name>A0AAF3EL01_9BILA</name>
<dbReference type="Proteomes" id="UP000887575">
    <property type="component" value="Unassembled WGS sequence"/>
</dbReference>
<protein>
    <submittedName>
        <fullName evidence="9">Transmembrane protein 199</fullName>
    </submittedName>
</protein>
<keyword evidence="2 7" id="KW-0812">Transmembrane</keyword>
<organism evidence="8 9">
    <name type="scientific">Mesorhabditis belari</name>
    <dbReference type="NCBI Taxonomy" id="2138241"/>
    <lineage>
        <taxon>Eukaryota</taxon>
        <taxon>Metazoa</taxon>
        <taxon>Ecdysozoa</taxon>
        <taxon>Nematoda</taxon>
        <taxon>Chromadorea</taxon>
        <taxon>Rhabditida</taxon>
        <taxon>Rhabditina</taxon>
        <taxon>Rhabditomorpha</taxon>
        <taxon>Rhabditoidea</taxon>
        <taxon>Rhabditidae</taxon>
        <taxon>Mesorhabditinae</taxon>
        <taxon>Mesorhabditis</taxon>
    </lineage>
</organism>
<accession>A0AAF3EL01</accession>
<feature type="transmembrane region" description="Helical" evidence="7">
    <location>
        <begin position="132"/>
        <end position="153"/>
    </location>
</feature>
<dbReference type="PANTHER" id="PTHR31394">
    <property type="entry name" value="TRANSMEMBRANE PROTEIN 199"/>
    <property type="match status" value="1"/>
</dbReference>
<keyword evidence="3" id="KW-0256">Endoplasmic reticulum</keyword>
<evidence type="ECO:0000313" key="8">
    <source>
        <dbReference type="Proteomes" id="UP000887575"/>
    </source>
</evidence>
<comment type="subcellular location">
    <subcellularLocation>
        <location evidence="1">Endoplasmic reticulum membrane</location>
        <topology evidence="1">Multi-pass membrane protein</topology>
    </subcellularLocation>
</comment>
<sequence length="237" mass="27278">MSCQFVQTDRSRKCLLELENKIDGNEKQTILREIREKEALSMDDMKRIEEITPKDFPALFALLCEFRRVKEPDYKASAEFRQKTEFLRKRFEDKQYKKLVETIDPSQSYGATPLMRDFGSDMRAMNRQLTTVLNFVVTVGGGFFFGFTGITYAYPARQFDLATRFILGLIPATIIFFADLYFLIKNMDEELAPRANAGKVHASPPLDLKKFNSVKETTPKTIAQDVPAKNKKAKKDD</sequence>
<evidence type="ECO:0000256" key="7">
    <source>
        <dbReference type="SAM" id="Phobius"/>
    </source>
</evidence>
<dbReference type="WBParaSite" id="MBELARI_LOCUS14721">
    <property type="protein sequence ID" value="MBELARI_LOCUS14721"/>
    <property type="gene ID" value="MBELARI_LOCUS14721"/>
</dbReference>
<keyword evidence="5 7" id="KW-0472">Membrane</keyword>
<evidence type="ECO:0000256" key="6">
    <source>
        <dbReference type="SAM" id="MobiDB-lite"/>
    </source>
</evidence>
<dbReference type="GO" id="GO:0005789">
    <property type="term" value="C:endoplasmic reticulum membrane"/>
    <property type="evidence" value="ECO:0007669"/>
    <property type="project" value="UniProtKB-SubCell"/>
</dbReference>
<dbReference type="Pfam" id="PF11712">
    <property type="entry name" value="Vma12"/>
    <property type="match status" value="1"/>
</dbReference>
<evidence type="ECO:0000256" key="1">
    <source>
        <dbReference type="ARBA" id="ARBA00004477"/>
    </source>
</evidence>
<evidence type="ECO:0000256" key="3">
    <source>
        <dbReference type="ARBA" id="ARBA00022824"/>
    </source>
</evidence>
<keyword evidence="4 7" id="KW-1133">Transmembrane helix</keyword>
<evidence type="ECO:0000256" key="5">
    <source>
        <dbReference type="ARBA" id="ARBA00023136"/>
    </source>
</evidence>
<feature type="region of interest" description="Disordered" evidence="6">
    <location>
        <begin position="213"/>
        <end position="237"/>
    </location>
</feature>
<proteinExistence type="predicted"/>
<dbReference type="PANTHER" id="PTHR31394:SF1">
    <property type="entry name" value="TRANSMEMBRANE PROTEIN 199"/>
    <property type="match status" value="1"/>
</dbReference>
<dbReference type="GO" id="GO:0070072">
    <property type="term" value="P:vacuolar proton-transporting V-type ATPase complex assembly"/>
    <property type="evidence" value="ECO:0007669"/>
    <property type="project" value="InterPro"/>
</dbReference>
<evidence type="ECO:0000313" key="9">
    <source>
        <dbReference type="WBParaSite" id="MBELARI_LOCUS14721"/>
    </source>
</evidence>
<dbReference type="InterPro" id="IPR021013">
    <property type="entry name" value="ATPase_Vma12"/>
</dbReference>
<evidence type="ECO:0000256" key="4">
    <source>
        <dbReference type="ARBA" id="ARBA00022989"/>
    </source>
</evidence>
<dbReference type="AlphaFoldDB" id="A0AAF3EL01"/>